<accession>A0A0M6YC24</accession>
<dbReference type="AlphaFoldDB" id="A0A0M6YC24"/>
<name>A0A0M6YC24_9HYPH</name>
<protein>
    <submittedName>
        <fullName evidence="3">Uncharacterized protein</fullName>
    </submittedName>
</protein>
<dbReference type="Proteomes" id="UP000048926">
    <property type="component" value="Unassembled WGS sequence"/>
</dbReference>
<dbReference type="RefSeq" id="WP_145904066.1">
    <property type="nucleotide sequence ID" value="NZ_CXST01000011.1"/>
</dbReference>
<proteinExistence type="predicted"/>
<keyword evidence="4" id="KW-1185">Reference proteome</keyword>
<evidence type="ECO:0000256" key="1">
    <source>
        <dbReference type="SAM" id="MobiDB-lite"/>
    </source>
</evidence>
<organism evidence="3 4">
    <name type="scientific">Roseibium aggregatum</name>
    <dbReference type="NCBI Taxonomy" id="187304"/>
    <lineage>
        <taxon>Bacteria</taxon>
        <taxon>Pseudomonadati</taxon>
        <taxon>Pseudomonadota</taxon>
        <taxon>Alphaproteobacteria</taxon>
        <taxon>Hyphomicrobiales</taxon>
        <taxon>Stappiaceae</taxon>
        <taxon>Roseibium</taxon>
    </lineage>
</organism>
<reference evidence="4" key="1">
    <citation type="submission" date="2015-07" db="EMBL/GenBank/DDBJ databases">
        <authorList>
            <person name="Rodrigo-Torres Lidia"/>
            <person name="Arahal R.David."/>
        </authorList>
    </citation>
    <scope>NUCLEOTIDE SEQUENCE [LARGE SCALE GENOMIC DNA]</scope>
    <source>
        <strain evidence="4">CECT 4801</strain>
    </source>
</reference>
<keyword evidence="2" id="KW-1133">Transmembrane helix</keyword>
<feature type="transmembrane region" description="Helical" evidence="2">
    <location>
        <begin position="60"/>
        <end position="80"/>
    </location>
</feature>
<gene>
    <name evidence="3" type="ORF">LAL4801_06104</name>
</gene>
<evidence type="ECO:0000256" key="2">
    <source>
        <dbReference type="SAM" id="Phobius"/>
    </source>
</evidence>
<keyword evidence="2" id="KW-0472">Membrane</keyword>
<evidence type="ECO:0000313" key="4">
    <source>
        <dbReference type="Proteomes" id="UP000048926"/>
    </source>
</evidence>
<sequence>MVRFSTALEVPAQSDHAEPAQPKLASALKGTAGAMAAHRQMSKTLLQIAGYSTFPKLPKLASVALLALATLIVASSAISLTT</sequence>
<dbReference type="EMBL" id="CXST01000011">
    <property type="protein sequence ID" value="CTQ47642.1"/>
    <property type="molecule type" value="Genomic_DNA"/>
</dbReference>
<feature type="region of interest" description="Disordered" evidence="1">
    <location>
        <begin position="1"/>
        <end position="21"/>
    </location>
</feature>
<evidence type="ECO:0000313" key="3">
    <source>
        <dbReference type="EMBL" id="CTQ47642.1"/>
    </source>
</evidence>
<keyword evidence="2" id="KW-0812">Transmembrane</keyword>